<feature type="signal peptide" evidence="2">
    <location>
        <begin position="1"/>
        <end position="19"/>
    </location>
</feature>
<comment type="caution">
    <text evidence="3">The sequence shown here is derived from an EMBL/GenBank/DDBJ whole genome shotgun (WGS) entry which is preliminary data.</text>
</comment>
<reference evidence="3 4" key="1">
    <citation type="submission" date="2020-04" db="EMBL/GenBank/DDBJ databases">
        <title>Azohydromonas sp. isolated from soil.</title>
        <authorList>
            <person name="Dahal R.H."/>
        </authorList>
    </citation>
    <scope>NUCLEOTIDE SEQUENCE [LARGE SCALE GENOMIC DNA]</scope>
    <source>
        <strain evidence="3 4">G-1-1-14</strain>
    </source>
</reference>
<proteinExistence type="predicted"/>
<dbReference type="AlphaFoldDB" id="A0A848F958"/>
<keyword evidence="4" id="KW-1185">Reference proteome</keyword>
<dbReference type="EMBL" id="JABBFW010000007">
    <property type="protein sequence ID" value="NML15882.1"/>
    <property type="molecule type" value="Genomic_DNA"/>
</dbReference>
<keyword evidence="1" id="KW-0472">Membrane</keyword>
<feature type="transmembrane region" description="Helical" evidence="1">
    <location>
        <begin position="447"/>
        <end position="468"/>
    </location>
</feature>
<evidence type="ECO:0000256" key="2">
    <source>
        <dbReference type="SAM" id="SignalP"/>
    </source>
</evidence>
<organism evidence="3 4">
    <name type="scientific">Azohydromonas caseinilytica</name>
    <dbReference type="NCBI Taxonomy" id="2728836"/>
    <lineage>
        <taxon>Bacteria</taxon>
        <taxon>Pseudomonadati</taxon>
        <taxon>Pseudomonadota</taxon>
        <taxon>Betaproteobacteria</taxon>
        <taxon>Burkholderiales</taxon>
        <taxon>Sphaerotilaceae</taxon>
        <taxon>Azohydromonas</taxon>
    </lineage>
</organism>
<dbReference type="Proteomes" id="UP000574067">
    <property type="component" value="Unassembled WGS sequence"/>
</dbReference>
<evidence type="ECO:0000313" key="4">
    <source>
        <dbReference type="Proteomes" id="UP000574067"/>
    </source>
</evidence>
<keyword evidence="2" id="KW-0732">Signal</keyword>
<gene>
    <name evidence="3" type="ORF">HHL10_12955</name>
</gene>
<dbReference type="Pfam" id="PF13163">
    <property type="entry name" value="DUF3999"/>
    <property type="match status" value="1"/>
</dbReference>
<keyword evidence="1" id="KW-1133">Transmembrane helix</keyword>
<sequence length="482" mass="51035">MKRFHVTRPGLLPATLACAASLAAAQGAEDHPGRYAATAPVTLSGSAGLQRLPLPLAVLQASRSPGWADVRIFNAAGEPVPLAWAGAPAVEPAPVREVALPRFDWPGSVDGGASAPAPLTLRLRADGAVLDVRSSGAASAPAASGVQAWLLDLQPLGAERPAALRLQWPATAQGLERRATVQASRDTQRWEDVGAATLVDVPGPSGAGSAVRQPRIELQGVTREQRYLRLVVRGGDFGLESVQAELAGAQAEAPLASARFPLRPDGERTWRLDAGAVLPVQRLQLHLAEDNAVAPFQLLRRAPLRPTPRGTVDWWPVASLTAYRLQREGRLQEAPPVSLDGGPAREWRLVLDPRAPLPTSAPEATLWWRTPQLVFAARGSGPFTLAVGRDPAPAATLPLPTLLPGWVPGAEHRLPGATAGALVARHVAPRGAVQLLQDATAEQRRRWLLWGLLALAVAVLGALAWRLARDLKRPAPEQPPAP</sequence>
<protein>
    <submittedName>
        <fullName evidence="3">DUF3999 domain-containing protein</fullName>
    </submittedName>
</protein>
<feature type="chain" id="PRO_5032321327" evidence="2">
    <location>
        <begin position="20"/>
        <end position="482"/>
    </location>
</feature>
<accession>A0A848F958</accession>
<keyword evidence="1" id="KW-0812">Transmembrane</keyword>
<name>A0A848F958_9BURK</name>
<evidence type="ECO:0000313" key="3">
    <source>
        <dbReference type="EMBL" id="NML15882.1"/>
    </source>
</evidence>
<dbReference type="InterPro" id="IPR025060">
    <property type="entry name" value="DUF3999"/>
</dbReference>
<evidence type="ECO:0000256" key="1">
    <source>
        <dbReference type="SAM" id="Phobius"/>
    </source>
</evidence>
<dbReference type="RefSeq" id="WP_169160777.1">
    <property type="nucleotide sequence ID" value="NZ_JABBFW010000007.1"/>
</dbReference>